<reference evidence="1 2" key="1">
    <citation type="journal article" date="2022" name="bioRxiv">
        <title>The genome of the oomycete Peronosclerospora sorghi, a cosmopolitan pathogen of maize and sorghum, is inflated with dispersed pseudogenes.</title>
        <authorList>
            <person name="Fletcher K."/>
            <person name="Martin F."/>
            <person name="Isakeit T."/>
            <person name="Cavanaugh K."/>
            <person name="Magill C."/>
            <person name="Michelmore R."/>
        </authorList>
    </citation>
    <scope>NUCLEOTIDE SEQUENCE [LARGE SCALE GENOMIC DNA]</scope>
    <source>
        <strain evidence="1">P6</strain>
    </source>
</reference>
<evidence type="ECO:0000313" key="1">
    <source>
        <dbReference type="EMBL" id="KAI9907447.1"/>
    </source>
</evidence>
<proteinExistence type="predicted"/>
<sequence length="86" mass="9276">MNSSACSPRKLDADQERGVTATHFLYSLPTVEITDPVVQWYAAPGLVKMVKKYNVPTVKAGEGQMSQGNKSEMAAVLQHSILILAG</sequence>
<name>A0ACC0VLU0_9STRA</name>
<evidence type="ECO:0000313" key="2">
    <source>
        <dbReference type="Proteomes" id="UP001163321"/>
    </source>
</evidence>
<dbReference type="EMBL" id="CM047587">
    <property type="protein sequence ID" value="KAI9907447.1"/>
    <property type="molecule type" value="Genomic_DNA"/>
</dbReference>
<organism evidence="1 2">
    <name type="scientific">Peronosclerospora sorghi</name>
    <dbReference type="NCBI Taxonomy" id="230839"/>
    <lineage>
        <taxon>Eukaryota</taxon>
        <taxon>Sar</taxon>
        <taxon>Stramenopiles</taxon>
        <taxon>Oomycota</taxon>
        <taxon>Peronosporomycetes</taxon>
        <taxon>Peronosporales</taxon>
        <taxon>Peronosporaceae</taxon>
        <taxon>Peronosclerospora</taxon>
    </lineage>
</organism>
<dbReference type="Proteomes" id="UP001163321">
    <property type="component" value="Chromosome 8"/>
</dbReference>
<comment type="caution">
    <text evidence="1">The sequence shown here is derived from an EMBL/GenBank/DDBJ whole genome shotgun (WGS) entry which is preliminary data.</text>
</comment>
<gene>
    <name evidence="1" type="ORF">PsorP6_004545</name>
</gene>
<protein>
    <submittedName>
        <fullName evidence="1">Uncharacterized protein</fullName>
    </submittedName>
</protein>
<keyword evidence="2" id="KW-1185">Reference proteome</keyword>
<accession>A0ACC0VLU0</accession>